<keyword evidence="2" id="KW-1185">Reference proteome</keyword>
<dbReference type="PANTHER" id="PTHR48228:SF5">
    <property type="entry name" value="ALPHA-METHYLACYL-COA RACEMASE"/>
    <property type="match status" value="1"/>
</dbReference>
<organism evidence="1 2">
    <name type="scientific">Halobacteriovorax vibrionivorans</name>
    <dbReference type="NCBI Taxonomy" id="2152716"/>
    <lineage>
        <taxon>Bacteria</taxon>
        <taxon>Pseudomonadati</taxon>
        <taxon>Bdellovibrionota</taxon>
        <taxon>Bacteriovoracia</taxon>
        <taxon>Bacteriovoracales</taxon>
        <taxon>Halobacteriovoraceae</taxon>
        <taxon>Halobacteriovorax</taxon>
    </lineage>
</organism>
<accession>A0ABY0IH81</accession>
<protein>
    <submittedName>
        <fullName evidence="1">CoA transferase</fullName>
    </submittedName>
</protein>
<dbReference type="InterPro" id="IPR023606">
    <property type="entry name" value="CoA-Trfase_III_dom_1_sf"/>
</dbReference>
<dbReference type="InterPro" id="IPR050509">
    <property type="entry name" value="CoA-transferase_III"/>
</dbReference>
<dbReference type="Gene3D" id="3.30.1540.10">
    <property type="entry name" value="formyl-coa transferase, domain 3"/>
    <property type="match status" value="1"/>
</dbReference>
<dbReference type="PANTHER" id="PTHR48228">
    <property type="entry name" value="SUCCINYL-COA--D-CITRAMALATE COA-TRANSFERASE"/>
    <property type="match status" value="1"/>
</dbReference>
<name>A0ABY0IH81_9BACT</name>
<proteinExistence type="predicted"/>
<comment type="caution">
    <text evidence="1">The sequence shown here is derived from an EMBL/GenBank/DDBJ whole genome shotgun (WGS) entry which is preliminary data.</text>
</comment>
<dbReference type="GO" id="GO:0016740">
    <property type="term" value="F:transferase activity"/>
    <property type="evidence" value="ECO:0007669"/>
    <property type="project" value="UniProtKB-KW"/>
</dbReference>
<dbReference type="Gene3D" id="3.40.50.10540">
    <property type="entry name" value="Crotonobetainyl-coa:carnitine coa-transferase, domain 1"/>
    <property type="match status" value="1"/>
</dbReference>
<dbReference type="RefSeq" id="WP_114706263.1">
    <property type="nucleotide sequence ID" value="NZ_QDKL01000002.1"/>
</dbReference>
<sequence length="312" mass="35454">MSSTHERPLAGKTIIDFSHRLPGPLAGKLLAGLGADVIKIEDAKFKDPFIYGLFAEMDNSFPKWYEELNANKTILRLDFNNEAAQEQIRETIFKADAIIMGIPKKIQQKLGITIEDIQKNVKQSFAAVIPLASKEAMSHMHDLNALAMTGLLSLHLRNINSVEDVAPPFLPLAGINFGQKMAFDLLGAMYKSKESNKVETINSYLYESTQEVFDAFWPKDIRDTDHKFLHNGLYPCYNIYQTKDSHFVVMACVEEKFWQSFREAFSFEASDEDRFKTDGSIHKRLKDLFGEMTSQQVKEKLGSLDICINLIK</sequence>
<keyword evidence="1" id="KW-0808">Transferase</keyword>
<evidence type="ECO:0000313" key="1">
    <source>
        <dbReference type="EMBL" id="RZF21196.1"/>
    </source>
</evidence>
<dbReference type="SUPFAM" id="SSF89796">
    <property type="entry name" value="CoA-transferase family III (CaiB/BaiF)"/>
    <property type="match status" value="1"/>
</dbReference>
<dbReference type="InterPro" id="IPR003673">
    <property type="entry name" value="CoA-Trfase_fam_III"/>
</dbReference>
<gene>
    <name evidence="1" type="ORF">DAY19_05815</name>
</gene>
<reference evidence="2" key="1">
    <citation type="journal article" date="2019" name="Int. J. Syst. Evol. Microbiol.">
        <title>Halobacteriovorax valvorus sp. nov., a novel prokaryotic predator isolated from coastal seawater of China.</title>
        <authorList>
            <person name="Chen M.-X."/>
        </authorList>
    </citation>
    <scope>NUCLEOTIDE SEQUENCE [LARGE SCALE GENOMIC DNA]</scope>
    <source>
        <strain evidence="2">BL9</strain>
    </source>
</reference>
<dbReference type="InterPro" id="IPR044855">
    <property type="entry name" value="CoA-Trfase_III_dom3_sf"/>
</dbReference>
<dbReference type="EMBL" id="QDKL01000002">
    <property type="protein sequence ID" value="RZF21196.1"/>
    <property type="molecule type" value="Genomic_DNA"/>
</dbReference>
<dbReference type="Pfam" id="PF02515">
    <property type="entry name" value="CoA_transf_3"/>
    <property type="match status" value="1"/>
</dbReference>
<evidence type="ECO:0000313" key="2">
    <source>
        <dbReference type="Proteomes" id="UP000443582"/>
    </source>
</evidence>
<dbReference type="Proteomes" id="UP000443582">
    <property type="component" value="Unassembled WGS sequence"/>
</dbReference>